<keyword evidence="9" id="KW-0326">Glycosidase</keyword>
<dbReference type="Pfam" id="PF00331">
    <property type="entry name" value="Glyco_hydro_10"/>
    <property type="match status" value="1"/>
</dbReference>
<dbReference type="GO" id="GO:0005506">
    <property type="term" value="F:iron ion binding"/>
    <property type="evidence" value="ECO:0007669"/>
    <property type="project" value="InterPro"/>
</dbReference>
<comment type="cofactor">
    <cofactor evidence="1">
        <name>heme</name>
        <dbReference type="ChEBI" id="CHEBI:30413"/>
    </cofactor>
</comment>
<comment type="similarity">
    <text evidence="3">Belongs to the cytochrome P450 family.</text>
</comment>
<feature type="transmembrane region" description="Helical" evidence="10">
    <location>
        <begin position="14"/>
        <end position="34"/>
    </location>
</feature>
<evidence type="ECO:0000256" key="8">
    <source>
        <dbReference type="ARBA" id="ARBA00023326"/>
    </source>
</evidence>
<dbReference type="GO" id="GO:0020037">
    <property type="term" value="F:heme binding"/>
    <property type="evidence" value="ECO:0007669"/>
    <property type="project" value="InterPro"/>
</dbReference>
<dbReference type="InterPro" id="IPR017972">
    <property type="entry name" value="Cyt_P450_CS"/>
</dbReference>
<evidence type="ECO:0000256" key="4">
    <source>
        <dbReference type="ARBA" id="ARBA00022723"/>
    </source>
</evidence>
<dbReference type="PANTHER" id="PTHR24305">
    <property type="entry name" value="CYTOCHROME P450"/>
    <property type="match status" value="1"/>
</dbReference>
<keyword evidence="8 9" id="KW-0624">Polysaccharide degradation</keyword>
<dbReference type="PROSITE" id="PS51760">
    <property type="entry name" value="GH10_2"/>
    <property type="match status" value="1"/>
</dbReference>
<keyword evidence="7 9" id="KW-0119">Carbohydrate metabolism</keyword>
<evidence type="ECO:0000256" key="7">
    <source>
        <dbReference type="ARBA" id="ARBA00023277"/>
    </source>
</evidence>
<evidence type="ECO:0000256" key="5">
    <source>
        <dbReference type="ARBA" id="ARBA00022801"/>
    </source>
</evidence>
<dbReference type="GO" id="GO:0031176">
    <property type="term" value="F:endo-1,4-beta-xylanase activity"/>
    <property type="evidence" value="ECO:0007669"/>
    <property type="project" value="UniProtKB-EC"/>
</dbReference>
<dbReference type="GO" id="GO:0000272">
    <property type="term" value="P:polysaccharide catabolic process"/>
    <property type="evidence" value="ECO:0007669"/>
    <property type="project" value="UniProtKB-KW"/>
</dbReference>
<dbReference type="Proteomes" id="UP001056012">
    <property type="component" value="Chromosome 5"/>
</dbReference>
<dbReference type="PANTHER" id="PTHR24305:SF232">
    <property type="entry name" value="P450, PUTATIVE (EUROFUNG)-RELATED"/>
    <property type="match status" value="1"/>
</dbReference>
<evidence type="ECO:0000256" key="6">
    <source>
        <dbReference type="ARBA" id="ARBA00023004"/>
    </source>
</evidence>
<dbReference type="PRINTS" id="PR00134">
    <property type="entry name" value="GLHYDRLASE10"/>
</dbReference>
<protein>
    <recommendedName>
        <fullName evidence="9">Beta-xylanase</fullName>
        <ecNumber evidence="9">3.2.1.8</ecNumber>
    </recommendedName>
</protein>
<dbReference type="InterPro" id="IPR050121">
    <property type="entry name" value="Cytochrome_P450_monoxygenase"/>
</dbReference>
<keyword evidence="4" id="KW-0479">Metal-binding</keyword>
<dbReference type="EC" id="3.2.1.8" evidence="9"/>
<accession>A0A9Q8ZBU5</accession>
<dbReference type="AlphaFoldDB" id="A0A9Q8ZBU5"/>
<proteinExistence type="inferred from homology"/>
<evidence type="ECO:0000259" key="11">
    <source>
        <dbReference type="PROSITE" id="PS51760"/>
    </source>
</evidence>
<dbReference type="InterPro" id="IPR017853">
    <property type="entry name" value="GH"/>
</dbReference>
<sequence>MAMLAITDHIGKPLNLGLTLVGIIFTAILWRIFYMQKLHPLAKFHGPWYATSFSIVGAMISALRKEPQWIAHLEKKYGTKHPIRISPYMLLFSNPSALKDIYRDPQCNIKAGLYSAGALGPPSLVTIIDGDEHRALRKALSNGPWTIGPLKNTWESSFDNHIMLFIQKLREHAEAKRIICISDKLTEFAADILGMISFSAPFGSVENQRDERELLKNFRAGLPFFGFAGRFRYFREKVLPLSFVGPALLPSSTDQVGNGWLMGEADRQISTREKQNAEKTFEGRPDFLQHCLDARFSDGSPLSPIQKRGHVTLLIQAGADTTGTAMGMTLQYILENPTVLKRVRTEIEAAESKGLLSTPVLYDEMKQHLPYMGACIKEGLRLGPPAPSLFARQIPKTGKVIDGHFIPGGSDVTVYGYTLQRNKEFYGEDAEEFKPERWLESQQRSFEMEAAQFTFGTGSRVCLGKDVAILESHKLLPEIIRRFDFDVKQLGQYIVTGGVACNAGLMDFTWYQASMHFSILTSALALAGLVSSTPVSPRQQATALNDAFRARGRSYIGTSLTIRNDNTEQNIIRSSEFGSITPENAMKWDATEPNRNQFNWGAADAIANFATQNGKQMRCHTLVWYSQLPGWVNQINNNATLMSVMQNHINQVMGRYRGKCTHWDVVNEALNEDGTNRNNVFLRVIGEQYLPIAFRMAAAADPNAKLYYNDYNLEYGTAKHAGALRIVKLVQSWGVKIDGVGLQGHLVSEPTNTASDVTPSVQVLTKVLQDYADLNVDVAYTELDIRSKNPSNSQKLADAAAAWARVAQSCINVQRCVGMTIWGIADKYSWVPGTFNGEGSALLWNDNFQKKPAYTAFLDVLNGKNVTM</sequence>
<evidence type="ECO:0000313" key="12">
    <source>
        <dbReference type="EMBL" id="USP79769.1"/>
    </source>
</evidence>
<evidence type="ECO:0000256" key="3">
    <source>
        <dbReference type="ARBA" id="ARBA00010617"/>
    </source>
</evidence>
<evidence type="ECO:0000256" key="10">
    <source>
        <dbReference type="SAM" id="Phobius"/>
    </source>
</evidence>
<keyword evidence="5 9" id="KW-0378">Hydrolase</keyword>
<dbReference type="Gene3D" id="1.10.630.10">
    <property type="entry name" value="Cytochrome P450"/>
    <property type="match status" value="1"/>
</dbReference>
<comment type="catalytic activity">
    <reaction evidence="9">
        <text>Endohydrolysis of (1-&gt;4)-beta-D-xylosidic linkages in xylans.</text>
        <dbReference type="EC" id="3.2.1.8"/>
    </reaction>
</comment>
<evidence type="ECO:0000313" key="13">
    <source>
        <dbReference type="Proteomes" id="UP001056012"/>
    </source>
</evidence>
<dbReference type="InterPro" id="IPR001000">
    <property type="entry name" value="GH10_dom"/>
</dbReference>
<dbReference type="SMART" id="SM00633">
    <property type="entry name" value="Glyco_10"/>
    <property type="match status" value="1"/>
</dbReference>
<gene>
    <name evidence="12" type="ORF">yc1106_07043</name>
</gene>
<organism evidence="12 13">
    <name type="scientific">Curvularia clavata</name>
    <dbReference type="NCBI Taxonomy" id="95742"/>
    <lineage>
        <taxon>Eukaryota</taxon>
        <taxon>Fungi</taxon>
        <taxon>Dikarya</taxon>
        <taxon>Ascomycota</taxon>
        <taxon>Pezizomycotina</taxon>
        <taxon>Dothideomycetes</taxon>
        <taxon>Pleosporomycetidae</taxon>
        <taxon>Pleosporales</taxon>
        <taxon>Pleosporineae</taxon>
        <taxon>Pleosporaceae</taxon>
        <taxon>Curvularia</taxon>
    </lineage>
</organism>
<dbReference type="Gene3D" id="3.20.20.80">
    <property type="entry name" value="Glycosidases"/>
    <property type="match status" value="1"/>
</dbReference>
<dbReference type="OrthoDB" id="3055998at2759"/>
<keyword evidence="13" id="KW-1185">Reference proteome</keyword>
<dbReference type="InterPro" id="IPR036396">
    <property type="entry name" value="Cyt_P450_sf"/>
</dbReference>
<feature type="domain" description="GH10" evidence="11">
    <location>
        <begin position="538"/>
        <end position="860"/>
    </location>
</feature>
<evidence type="ECO:0000256" key="9">
    <source>
        <dbReference type="RuleBase" id="RU361174"/>
    </source>
</evidence>
<dbReference type="Pfam" id="PF00067">
    <property type="entry name" value="p450"/>
    <property type="match status" value="1"/>
</dbReference>
<reference evidence="12" key="1">
    <citation type="submission" date="2021-12" db="EMBL/GenBank/DDBJ databases">
        <title>Curvularia clavata genome.</title>
        <authorList>
            <person name="Cao Y."/>
        </authorList>
    </citation>
    <scope>NUCLEOTIDE SEQUENCE</scope>
    <source>
        <strain evidence="12">Yc1106</strain>
    </source>
</reference>
<dbReference type="InterPro" id="IPR001128">
    <property type="entry name" value="Cyt_P450"/>
</dbReference>
<dbReference type="EMBL" id="CP089278">
    <property type="protein sequence ID" value="USP79769.1"/>
    <property type="molecule type" value="Genomic_DNA"/>
</dbReference>
<dbReference type="GO" id="GO:0016705">
    <property type="term" value="F:oxidoreductase activity, acting on paired donors, with incorporation or reduction of molecular oxygen"/>
    <property type="evidence" value="ECO:0007669"/>
    <property type="project" value="InterPro"/>
</dbReference>
<dbReference type="SUPFAM" id="SSF48264">
    <property type="entry name" value="Cytochrome P450"/>
    <property type="match status" value="1"/>
</dbReference>
<name>A0A9Q8ZBU5_CURCL</name>
<keyword evidence="10" id="KW-0812">Transmembrane</keyword>
<dbReference type="SUPFAM" id="SSF51445">
    <property type="entry name" value="(Trans)glycosidases"/>
    <property type="match status" value="1"/>
</dbReference>
<dbReference type="PROSITE" id="PS00086">
    <property type="entry name" value="CYTOCHROME_P450"/>
    <property type="match status" value="1"/>
</dbReference>
<dbReference type="GO" id="GO:0004497">
    <property type="term" value="F:monooxygenase activity"/>
    <property type="evidence" value="ECO:0007669"/>
    <property type="project" value="InterPro"/>
</dbReference>
<keyword evidence="10" id="KW-0472">Membrane</keyword>
<keyword evidence="6" id="KW-0408">Iron</keyword>
<evidence type="ECO:0000256" key="2">
    <source>
        <dbReference type="ARBA" id="ARBA00007495"/>
    </source>
</evidence>
<keyword evidence="10" id="KW-1133">Transmembrane helix</keyword>
<evidence type="ECO:0000256" key="1">
    <source>
        <dbReference type="ARBA" id="ARBA00001971"/>
    </source>
</evidence>
<dbReference type="VEuPathDB" id="FungiDB:yc1106_07043"/>
<comment type="similarity">
    <text evidence="2 9">Belongs to the glycosyl hydrolase 10 (cellulase F) family.</text>
</comment>